<dbReference type="PROSITE" id="PS51935">
    <property type="entry name" value="NLPC_P60"/>
    <property type="match status" value="1"/>
</dbReference>
<dbReference type="InterPro" id="IPR041382">
    <property type="entry name" value="SH3_16"/>
</dbReference>
<name>A0A495DLI3_9PROT</name>
<dbReference type="InterPro" id="IPR051794">
    <property type="entry name" value="PG_Endopeptidase_C40"/>
</dbReference>
<protein>
    <submittedName>
        <fullName evidence="6">NlpC/P60 family protein</fullName>
    </submittedName>
</protein>
<accession>A0A495DLI3</accession>
<dbReference type="InterPro" id="IPR038765">
    <property type="entry name" value="Papain-like_cys_pep_sf"/>
</dbReference>
<dbReference type="Gene3D" id="3.90.1720.10">
    <property type="entry name" value="endopeptidase domain like (from Nostoc punctiforme)"/>
    <property type="match status" value="1"/>
</dbReference>
<dbReference type="EMBL" id="RBIM01000001">
    <property type="protein sequence ID" value="RKR03793.1"/>
    <property type="molecule type" value="Genomic_DNA"/>
</dbReference>
<evidence type="ECO:0000256" key="1">
    <source>
        <dbReference type="ARBA" id="ARBA00007074"/>
    </source>
</evidence>
<keyword evidence="4" id="KW-0788">Thiol protease</keyword>
<evidence type="ECO:0000259" key="5">
    <source>
        <dbReference type="PROSITE" id="PS51935"/>
    </source>
</evidence>
<dbReference type="GO" id="GO:0008234">
    <property type="term" value="F:cysteine-type peptidase activity"/>
    <property type="evidence" value="ECO:0007669"/>
    <property type="project" value="UniProtKB-KW"/>
</dbReference>
<dbReference type="RefSeq" id="WP_121209708.1">
    <property type="nucleotide sequence ID" value="NZ_RBIM01000001.1"/>
</dbReference>
<gene>
    <name evidence="6" type="ORF">C7435_0232</name>
</gene>
<dbReference type="InterPro" id="IPR000064">
    <property type="entry name" value="NLP_P60_dom"/>
</dbReference>
<dbReference type="Proteomes" id="UP000273675">
    <property type="component" value="Unassembled WGS sequence"/>
</dbReference>
<dbReference type="OrthoDB" id="9813368at2"/>
<dbReference type="PANTHER" id="PTHR47359">
    <property type="entry name" value="PEPTIDOGLYCAN DL-ENDOPEPTIDASE CWLO"/>
    <property type="match status" value="1"/>
</dbReference>
<dbReference type="Gene3D" id="2.30.30.40">
    <property type="entry name" value="SH3 Domains"/>
    <property type="match status" value="1"/>
</dbReference>
<evidence type="ECO:0000256" key="4">
    <source>
        <dbReference type="ARBA" id="ARBA00022807"/>
    </source>
</evidence>
<dbReference type="Pfam" id="PF18348">
    <property type="entry name" value="SH3_16"/>
    <property type="match status" value="1"/>
</dbReference>
<comment type="similarity">
    <text evidence="1">Belongs to the peptidase C40 family.</text>
</comment>
<dbReference type="Pfam" id="PF00877">
    <property type="entry name" value="NLPC_P60"/>
    <property type="match status" value="1"/>
</dbReference>
<proteinExistence type="inferred from homology"/>
<feature type="domain" description="NlpC/P60" evidence="5">
    <location>
        <begin position="157"/>
        <end position="280"/>
    </location>
</feature>
<comment type="caution">
    <text evidence="6">The sequence shown here is derived from an EMBL/GenBank/DDBJ whole genome shotgun (WGS) entry which is preliminary data.</text>
</comment>
<evidence type="ECO:0000256" key="2">
    <source>
        <dbReference type="ARBA" id="ARBA00022670"/>
    </source>
</evidence>
<sequence>MSQLDPRVTAARADLASSELKGRVDAERFVDPVDHQVIIPAAPIRQAPEHAAAMDDQLLAGEVFAVLEARDGWAWGQSRADGYVGWVDMAGLSATIHPVDHKVSVLRSYAFSEPSIKTAPNHLLSLNACFAAGRREGRFVEAVGLGWVIAAHSAPLDETASDFVAVAEAFLGAPYLWGGKESLGLDCSGLVQMALQAAGQDMPRDTDQQEAVLKALWRDVTGEPERQRGDVVFWPGHVGIMTDSEHLLHANASSMDVTLEPFLEAEARIRAAENPVRAIYRPA</sequence>
<reference evidence="6 7" key="1">
    <citation type="submission" date="2018-10" db="EMBL/GenBank/DDBJ databases">
        <title>Genomic Encyclopedia of Type Strains, Phase IV (KMG-IV): sequencing the most valuable type-strain genomes for metagenomic binning, comparative biology and taxonomic classification.</title>
        <authorList>
            <person name="Goeker M."/>
        </authorList>
    </citation>
    <scope>NUCLEOTIDE SEQUENCE [LARGE SCALE GENOMIC DNA]</scope>
    <source>
        <strain evidence="6 7">DSM 4734</strain>
    </source>
</reference>
<dbReference type="PANTHER" id="PTHR47359:SF3">
    <property type="entry name" value="NLP_P60 DOMAIN-CONTAINING PROTEIN-RELATED"/>
    <property type="match status" value="1"/>
</dbReference>
<dbReference type="AlphaFoldDB" id="A0A495DLI3"/>
<dbReference type="SUPFAM" id="SSF54001">
    <property type="entry name" value="Cysteine proteinases"/>
    <property type="match status" value="1"/>
</dbReference>
<organism evidence="6 7">
    <name type="scientific">Maricaulis maris</name>
    <dbReference type="NCBI Taxonomy" id="74318"/>
    <lineage>
        <taxon>Bacteria</taxon>
        <taxon>Pseudomonadati</taxon>
        <taxon>Pseudomonadota</taxon>
        <taxon>Alphaproteobacteria</taxon>
        <taxon>Maricaulales</taxon>
        <taxon>Maricaulaceae</taxon>
        <taxon>Maricaulis</taxon>
    </lineage>
</organism>
<keyword evidence="3" id="KW-0378">Hydrolase</keyword>
<dbReference type="GO" id="GO:0006508">
    <property type="term" value="P:proteolysis"/>
    <property type="evidence" value="ECO:0007669"/>
    <property type="project" value="UniProtKB-KW"/>
</dbReference>
<keyword evidence="2" id="KW-0645">Protease</keyword>
<evidence type="ECO:0000313" key="6">
    <source>
        <dbReference type="EMBL" id="RKR03793.1"/>
    </source>
</evidence>
<evidence type="ECO:0000256" key="3">
    <source>
        <dbReference type="ARBA" id="ARBA00022801"/>
    </source>
</evidence>
<evidence type="ECO:0000313" key="7">
    <source>
        <dbReference type="Proteomes" id="UP000273675"/>
    </source>
</evidence>